<gene>
    <name evidence="7" type="ORF">MAM1_0084d04636</name>
</gene>
<evidence type="ECO:0000256" key="1">
    <source>
        <dbReference type="ARBA" id="ARBA00010617"/>
    </source>
</evidence>
<comment type="similarity">
    <text evidence="1 6">Belongs to the cytochrome P450 family.</text>
</comment>
<keyword evidence="8" id="KW-1185">Reference proteome</keyword>
<protein>
    <submittedName>
        <fullName evidence="7">Cytochrome P450</fullName>
    </submittedName>
</protein>
<dbReference type="OrthoDB" id="1470350at2759"/>
<dbReference type="SUPFAM" id="SSF48264">
    <property type="entry name" value="Cytochrome P450"/>
    <property type="match status" value="1"/>
</dbReference>
<feature type="binding site" description="axial binding residue" evidence="5">
    <location>
        <position position="462"/>
    </location>
    <ligand>
        <name>heme</name>
        <dbReference type="ChEBI" id="CHEBI:30413"/>
    </ligand>
    <ligandPart>
        <name>Fe</name>
        <dbReference type="ChEBI" id="CHEBI:18248"/>
    </ligandPart>
</feature>
<keyword evidence="4 5" id="KW-0408">Iron</keyword>
<evidence type="ECO:0000256" key="5">
    <source>
        <dbReference type="PIRSR" id="PIRSR602401-1"/>
    </source>
</evidence>
<dbReference type="PROSITE" id="PS00086">
    <property type="entry name" value="CYTOCHROME_P450"/>
    <property type="match status" value="1"/>
</dbReference>
<dbReference type="CDD" id="cd11064">
    <property type="entry name" value="CYP86A"/>
    <property type="match status" value="1"/>
</dbReference>
<dbReference type="GO" id="GO:0020037">
    <property type="term" value="F:heme binding"/>
    <property type="evidence" value="ECO:0007669"/>
    <property type="project" value="InterPro"/>
</dbReference>
<dbReference type="PRINTS" id="PR00463">
    <property type="entry name" value="EP450I"/>
</dbReference>
<dbReference type="EMBL" id="DF836373">
    <property type="protein sequence ID" value="GAN05167.1"/>
    <property type="molecule type" value="Genomic_DNA"/>
</dbReference>
<dbReference type="InterPro" id="IPR017972">
    <property type="entry name" value="Cyt_P450_CS"/>
</dbReference>
<sequence length="514" mass="58415">MSNIITDNFFSRTLGVSAAILTALAVKYPDRALFDEHREGISHKKGWPIVGSLPTIVGNAENMHEFLLSGFVSMDTLTTTASALGMPRAIATVDPRNIEHILKNNFENYAKGPQLNAATGDLFGHGIFNANGEQWKYQRKTASHIFNIKNFRDLFTESVLVFVKEIDVMFKGVLDKAAVTNQVVDFHDLMFKFTLDSFILLGFGVQLHALDSQEKVPFAASFDACQLNSFQRFINPLWRVTEPIATLLQPWKKSIKQHLETVDGFANQVIEGRRKQLADGETHHRDLLSRFMDAQNEHGELLSNKELRDIVLNFVIAGRDTTAQALSWTFYMLLLHPRVESKLLKEVLENITDDVADDPVALYEAIKNMTYAHAVFYEVLRLYPSVPNNQKYALNDDVWPDGTHIRKGDYVMWCPYAQGRCTKVWGPDAREFKPERWITAEGDLRRESQGQWPAFHAGPRVCLGQNLATLEALVAMAFLVKRYKFRLVSGQNITYQVSLTLPMKEGMKVYVEHR</sequence>
<dbReference type="STRING" id="91626.A0A0C9MPH6"/>
<dbReference type="PRINTS" id="PR00385">
    <property type="entry name" value="P450"/>
</dbReference>
<dbReference type="GO" id="GO:0006629">
    <property type="term" value="P:lipid metabolic process"/>
    <property type="evidence" value="ECO:0007669"/>
    <property type="project" value="UniProtKB-ARBA"/>
</dbReference>
<comment type="cofactor">
    <cofactor evidence="5">
        <name>heme</name>
        <dbReference type="ChEBI" id="CHEBI:30413"/>
    </cofactor>
</comment>
<dbReference type="GO" id="GO:0005506">
    <property type="term" value="F:iron ion binding"/>
    <property type="evidence" value="ECO:0007669"/>
    <property type="project" value="InterPro"/>
</dbReference>
<dbReference type="InterPro" id="IPR002401">
    <property type="entry name" value="Cyt_P450_E_grp-I"/>
</dbReference>
<keyword evidence="5 6" id="KW-0349">Heme</keyword>
<organism evidence="7">
    <name type="scientific">Mucor ambiguus</name>
    <dbReference type="NCBI Taxonomy" id="91626"/>
    <lineage>
        <taxon>Eukaryota</taxon>
        <taxon>Fungi</taxon>
        <taxon>Fungi incertae sedis</taxon>
        <taxon>Mucoromycota</taxon>
        <taxon>Mucoromycotina</taxon>
        <taxon>Mucoromycetes</taxon>
        <taxon>Mucorales</taxon>
        <taxon>Mucorineae</taxon>
        <taxon>Mucoraceae</taxon>
        <taxon>Mucor</taxon>
    </lineage>
</organism>
<dbReference type="AlphaFoldDB" id="A0A0C9MPH6"/>
<dbReference type="GO" id="GO:0004497">
    <property type="term" value="F:monooxygenase activity"/>
    <property type="evidence" value="ECO:0007669"/>
    <property type="project" value="UniProtKB-KW"/>
</dbReference>
<dbReference type="Pfam" id="PF00067">
    <property type="entry name" value="p450"/>
    <property type="match status" value="1"/>
</dbReference>
<dbReference type="GO" id="GO:0016705">
    <property type="term" value="F:oxidoreductase activity, acting on paired donors, with incorporation or reduction of molecular oxygen"/>
    <property type="evidence" value="ECO:0007669"/>
    <property type="project" value="InterPro"/>
</dbReference>
<dbReference type="InterPro" id="IPR036396">
    <property type="entry name" value="Cyt_P450_sf"/>
</dbReference>
<name>A0A0C9MPH6_9FUNG</name>
<keyword evidence="6" id="KW-0503">Monooxygenase</keyword>
<evidence type="ECO:0000256" key="4">
    <source>
        <dbReference type="ARBA" id="ARBA00023004"/>
    </source>
</evidence>
<reference evidence="7" key="1">
    <citation type="submission" date="2014-09" db="EMBL/GenBank/DDBJ databases">
        <title>Draft genome sequence of an oleaginous Mucoromycotina fungus Mucor ambiguus NBRC6742.</title>
        <authorList>
            <person name="Takeda I."/>
            <person name="Yamane N."/>
            <person name="Morita T."/>
            <person name="Tamano K."/>
            <person name="Machida M."/>
            <person name="Baker S."/>
            <person name="Koike H."/>
        </authorList>
    </citation>
    <scope>NUCLEOTIDE SEQUENCE</scope>
    <source>
        <strain evidence="7">NBRC 6742</strain>
    </source>
</reference>
<evidence type="ECO:0000256" key="6">
    <source>
        <dbReference type="RuleBase" id="RU000461"/>
    </source>
</evidence>
<evidence type="ECO:0000313" key="7">
    <source>
        <dbReference type="EMBL" id="GAN05167.1"/>
    </source>
</evidence>
<dbReference type="InterPro" id="IPR001128">
    <property type="entry name" value="Cyt_P450"/>
</dbReference>
<dbReference type="Gene3D" id="1.10.630.10">
    <property type="entry name" value="Cytochrome P450"/>
    <property type="match status" value="1"/>
</dbReference>
<dbReference type="PANTHER" id="PTHR24296">
    <property type="entry name" value="CYTOCHROME P450"/>
    <property type="match status" value="1"/>
</dbReference>
<keyword evidence="2 5" id="KW-0479">Metal-binding</keyword>
<evidence type="ECO:0000256" key="3">
    <source>
        <dbReference type="ARBA" id="ARBA00023002"/>
    </source>
</evidence>
<dbReference type="Proteomes" id="UP000053815">
    <property type="component" value="Unassembled WGS sequence"/>
</dbReference>
<accession>A0A0C9MPH6</accession>
<keyword evidence="3 6" id="KW-0560">Oxidoreductase</keyword>
<evidence type="ECO:0000256" key="2">
    <source>
        <dbReference type="ARBA" id="ARBA00022723"/>
    </source>
</evidence>
<evidence type="ECO:0000313" key="8">
    <source>
        <dbReference type="Proteomes" id="UP000053815"/>
    </source>
</evidence>
<proteinExistence type="inferred from homology"/>